<dbReference type="Pfam" id="PF04143">
    <property type="entry name" value="Sulf_transp"/>
    <property type="match status" value="1"/>
</dbReference>
<feature type="transmembrane region" description="Helical" evidence="1">
    <location>
        <begin position="83"/>
        <end position="103"/>
    </location>
</feature>
<sequence>MSLPAYESGAWAALFLGLLFGIALEGAGFASPRKLTAQFLLRDFAVLKVMFTAVVTAAVGLWLCESLGVIAAKSYFIHTPYYWAMLIGGLLIGAGFAIGGYCPGTSAVGLSAGRLDAAAFIAGMVVGVWVFAGGYSWIAPLYTAAQGPSAQTVYELLGVPAWLIVLVMVVVVAIVYRVAATVEPRFGGQLTAKDIAEGTAEASGHEPGGAARAHHV</sequence>
<reference evidence="2 3" key="1">
    <citation type="submission" date="2018-07" db="EMBL/GenBank/DDBJ databases">
        <title>Venubactetium sediminum gen. nov., sp. nov., isolated from a marine solar saltern.</title>
        <authorList>
            <person name="Wang S."/>
        </authorList>
    </citation>
    <scope>NUCLEOTIDE SEQUENCE [LARGE SCALE GENOMIC DNA]</scope>
    <source>
        <strain evidence="2 3">WD2A32</strain>
    </source>
</reference>
<gene>
    <name evidence="2" type="ORF">DRB17_11760</name>
</gene>
<proteinExistence type="predicted"/>
<dbReference type="InterPro" id="IPR007272">
    <property type="entry name" value="Sulf_transp_TsuA/YedE"/>
</dbReference>
<feature type="transmembrane region" description="Helical" evidence="1">
    <location>
        <begin position="12"/>
        <end position="32"/>
    </location>
</feature>
<evidence type="ECO:0000313" key="2">
    <source>
        <dbReference type="EMBL" id="RDD61604.1"/>
    </source>
</evidence>
<keyword evidence="1" id="KW-0472">Membrane</keyword>
<keyword evidence="3" id="KW-1185">Reference proteome</keyword>
<accession>A0A369TAT3</accession>
<feature type="transmembrane region" description="Helical" evidence="1">
    <location>
        <begin position="159"/>
        <end position="179"/>
    </location>
</feature>
<protein>
    <submittedName>
        <fullName evidence="2">Transporter</fullName>
    </submittedName>
</protein>
<keyword evidence="1" id="KW-1133">Transmembrane helix</keyword>
<feature type="transmembrane region" description="Helical" evidence="1">
    <location>
        <begin position="115"/>
        <end position="139"/>
    </location>
</feature>
<dbReference type="Proteomes" id="UP000253941">
    <property type="component" value="Unassembled WGS sequence"/>
</dbReference>
<keyword evidence="1" id="KW-0812">Transmembrane</keyword>
<dbReference type="RefSeq" id="WP_114582407.1">
    <property type="nucleotide sequence ID" value="NZ_QPMH01000010.1"/>
</dbReference>
<comment type="caution">
    <text evidence="2">The sequence shown here is derived from an EMBL/GenBank/DDBJ whole genome shotgun (WGS) entry which is preliminary data.</text>
</comment>
<name>A0A369TAT3_9PROT</name>
<organism evidence="2 3">
    <name type="scientific">Ferruginivarius sediminum</name>
    <dbReference type="NCBI Taxonomy" id="2661937"/>
    <lineage>
        <taxon>Bacteria</taxon>
        <taxon>Pseudomonadati</taxon>
        <taxon>Pseudomonadota</taxon>
        <taxon>Alphaproteobacteria</taxon>
        <taxon>Rhodospirillales</taxon>
        <taxon>Rhodospirillaceae</taxon>
        <taxon>Ferruginivarius</taxon>
    </lineage>
</organism>
<feature type="transmembrane region" description="Helical" evidence="1">
    <location>
        <begin position="44"/>
        <end position="63"/>
    </location>
</feature>
<evidence type="ECO:0000313" key="3">
    <source>
        <dbReference type="Proteomes" id="UP000253941"/>
    </source>
</evidence>
<evidence type="ECO:0000256" key="1">
    <source>
        <dbReference type="SAM" id="Phobius"/>
    </source>
</evidence>
<dbReference type="AlphaFoldDB" id="A0A369TAT3"/>
<dbReference type="EMBL" id="QPMH01000010">
    <property type="protein sequence ID" value="RDD61604.1"/>
    <property type="molecule type" value="Genomic_DNA"/>
</dbReference>